<keyword evidence="2" id="KW-1185">Reference proteome</keyword>
<accession>A0A2T1M1V8</accession>
<evidence type="ECO:0000313" key="2">
    <source>
        <dbReference type="Proteomes" id="UP000239001"/>
    </source>
</evidence>
<dbReference type="PANTHER" id="PTHR35690">
    <property type="entry name" value="OS01G0363500 PROTEIN"/>
    <property type="match status" value="1"/>
</dbReference>
<evidence type="ECO:0008006" key="3">
    <source>
        <dbReference type="Google" id="ProtNLM"/>
    </source>
</evidence>
<dbReference type="EMBL" id="PXOH01000003">
    <property type="protein sequence ID" value="PSF38687.1"/>
    <property type="molecule type" value="Genomic_DNA"/>
</dbReference>
<dbReference type="PANTHER" id="PTHR35690:SF1">
    <property type="entry name" value="OS01G0363500 PROTEIN"/>
    <property type="match status" value="1"/>
</dbReference>
<dbReference type="AlphaFoldDB" id="A0A2T1M1V8"/>
<evidence type="ECO:0000313" key="1">
    <source>
        <dbReference type="EMBL" id="PSF38687.1"/>
    </source>
</evidence>
<reference evidence="1 2" key="2">
    <citation type="submission" date="2018-03" db="EMBL/GenBank/DDBJ databases">
        <authorList>
            <person name="Keele B.F."/>
        </authorList>
    </citation>
    <scope>NUCLEOTIDE SEQUENCE [LARGE SCALE GENOMIC DNA]</scope>
    <source>
        <strain evidence="1 2">CCALA 016</strain>
    </source>
</reference>
<comment type="caution">
    <text evidence="1">The sequence shown here is derived from an EMBL/GenBank/DDBJ whole genome shotgun (WGS) entry which is preliminary data.</text>
</comment>
<dbReference type="RefSeq" id="WP_106455609.1">
    <property type="nucleotide sequence ID" value="NZ_PXOH01000003.1"/>
</dbReference>
<reference evidence="1 2" key="1">
    <citation type="submission" date="2018-03" db="EMBL/GenBank/DDBJ databases">
        <title>The ancient ancestry and fast evolution of plastids.</title>
        <authorList>
            <person name="Moore K.R."/>
            <person name="Magnabosco C."/>
            <person name="Momper L."/>
            <person name="Gold D.A."/>
            <person name="Bosak T."/>
            <person name="Fournier G.P."/>
        </authorList>
    </citation>
    <scope>NUCLEOTIDE SEQUENCE [LARGE SCALE GENOMIC DNA]</scope>
    <source>
        <strain evidence="1 2">CCALA 016</strain>
    </source>
</reference>
<dbReference type="OrthoDB" id="463191at2"/>
<sequence>MNQNIVTLEQAANSFITQSADKPIPEIIVKTLLEEEKAAKKNKNPVSFQQLEGAWRLFFITGTKKARDRAGIILGSGKYLPHWVKIYISYCQNQDETANIVNSVNLGTLKLSLSGPTQILPNKNIVVFNFTRMTLQVFGKKIFSGDIRGGKKSEENFYKVQKKEAFFSYFAISDKIIAARGRGGGLAIWTKEEQK</sequence>
<gene>
    <name evidence="1" type="ORF">C7H19_04040</name>
</gene>
<dbReference type="Proteomes" id="UP000239001">
    <property type="component" value="Unassembled WGS sequence"/>
</dbReference>
<proteinExistence type="predicted"/>
<protein>
    <recommendedName>
        <fullName evidence="3">Fibrillin</fullName>
    </recommendedName>
</protein>
<organism evidence="1 2">
    <name type="scientific">Aphanothece hegewaldii CCALA 016</name>
    <dbReference type="NCBI Taxonomy" id="2107694"/>
    <lineage>
        <taxon>Bacteria</taxon>
        <taxon>Bacillati</taxon>
        <taxon>Cyanobacteriota</taxon>
        <taxon>Cyanophyceae</taxon>
        <taxon>Oscillatoriophycideae</taxon>
        <taxon>Chroococcales</taxon>
        <taxon>Aphanothecaceae</taxon>
        <taxon>Aphanothece</taxon>
    </lineage>
</organism>
<name>A0A2T1M1V8_9CHRO</name>